<keyword evidence="4" id="KW-0597">Phosphoprotein</keyword>
<evidence type="ECO:0000256" key="2">
    <source>
        <dbReference type="ARBA" id="ARBA00010897"/>
    </source>
</evidence>
<dbReference type="InterPro" id="IPR006405">
    <property type="entry name" value="Nic_PRibTrfase_pncB"/>
</dbReference>
<keyword evidence="5 9" id="KW-0436">Ligase</keyword>
<comment type="catalytic activity">
    <reaction evidence="8 9">
        <text>5-phospho-alpha-D-ribose 1-diphosphate + nicotinate + ATP + H2O = nicotinate beta-D-ribonucleotide + ADP + phosphate + diphosphate</text>
        <dbReference type="Rhea" id="RHEA:36163"/>
        <dbReference type="ChEBI" id="CHEBI:15377"/>
        <dbReference type="ChEBI" id="CHEBI:30616"/>
        <dbReference type="ChEBI" id="CHEBI:32544"/>
        <dbReference type="ChEBI" id="CHEBI:33019"/>
        <dbReference type="ChEBI" id="CHEBI:43474"/>
        <dbReference type="ChEBI" id="CHEBI:57502"/>
        <dbReference type="ChEBI" id="CHEBI:58017"/>
        <dbReference type="ChEBI" id="CHEBI:456216"/>
        <dbReference type="EC" id="6.3.4.21"/>
    </reaction>
</comment>
<proteinExistence type="inferred from homology"/>
<evidence type="ECO:0000256" key="7">
    <source>
        <dbReference type="ARBA" id="ARBA00022679"/>
    </source>
</evidence>
<dbReference type="PANTHER" id="PTHR11098:SF1">
    <property type="entry name" value="NICOTINATE PHOSPHORIBOSYLTRANSFERASE"/>
    <property type="match status" value="1"/>
</dbReference>
<dbReference type="InterPro" id="IPR041619">
    <property type="entry name" value="NAPRTase_C"/>
</dbReference>
<evidence type="ECO:0000259" key="10">
    <source>
        <dbReference type="Pfam" id="PF04095"/>
    </source>
</evidence>
<comment type="pathway">
    <text evidence="1 9">Cofactor biosynthesis; NAD(+) biosynthesis; nicotinate D-ribonucleotide from nicotinate: step 1/1.</text>
</comment>
<dbReference type="Gene3D" id="3.20.140.10">
    <property type="entry name" value="nicotinate phosphoribosyltransferase"/>
    <property type="match status" value="1"/>
</dbReference>
<dbReference type="NCBIfam" id="NF009131">
    <property type="entry name" value="PRK12484.1"/>
    <property type="match status" value="1"/>
</dbReference>
<dbReference type="GO" id="GO:0005829">
    <property type="term" value="C:cytosol"/>
    <property type="evidence" value="ECO:0007669"/>
    <property type="project" value="TreeGrafter"/>
</dbReference>
<keyword evidence="14" id="KW-1185">Reference proteome</keyword>
<evidence type="ECO:0000256" key="9">
    <source>
        <dbReference type="RuleBase" id="RU365100"/>
    </source>
</evidence>
<dbReference type="PIRSF" id="PIRSF000484">
    <property type="entry name" value="NAPRT"/>
    <property type="match status" value="1"/>
</dbReference>
<protein>
    <recommendedName>
        <fullName evidence="3 9">Nicotinate phosphoribosyltransferase</fullName>
        <ecNumber evidence="3 9">6.3.4.21</ecNumber>
    </recommendedName>
</protein>
<evidence type="ECO:0000259" key="12">
    <source>
        <dbReference type="Pfam" id="PF17956"/>
    </source>
</evidence>
<dbReference type="InterPro" id="IPR013785">
    <property type="entry name" value="Aldolase_TIM"/>
</dbReference>
<dbReference type="EMBL" id="KI271583">
    <property type="protein sequence ID" value="ERL66288.1"/>
    <property type="molecule type" value="Genomic_DNA"/>
</dbReference>
<evidence type="ECO:0000313" key="13">
    <source>
        <dbReference type="EMBL" id="ERL66288.1"/>
    </source>
</evidence>
<evidence type="ECO:0000256" key="3">
    <source>
        <dbReference type="ARBA" id="ARBA00013236"/>
    </source>
</evidence>
<accession>U4TWT2</accession>
<dbReference type="EC" id="6.3.4.21" evidence="3 9"/>
<feature type="domain" description="Nicotinate/nicotinamide phosphoribosyltransferase" evidence="10">
    <location>
        <begin position="150"/>
        <end position="344"/>
    </location>
</feature>
<dbReference type="Gene3D" id="3.20.20.70">
    <property type="entry name" value="Aldolase class I"/>
    <property type="match status" value="1"/>
</dbReference>
<dbReference type="HOGENOM" id="CLU_025154_2_1_9"/>
<dbReference type="Pfam" id="PF04095">
    <property type="entry name" value="NAPRTase"/>
    <property type="match status" value="1"/>
</dbReference>
<gene>
    <name evidence="13" type="primary">pncB</name>
    <name evidence="13" type="ORF">L248_1380</name>
</gene>
<organism evidence="13 14">
    <name type="scientific">Schleiferilactobacillus shenzhenensis LY-73</name>
    <dbReference type="NCBI Taxonomy" id="1231336"/>
    <lineage>
        <taxon>Bacteria</taxon>
        <taxon>Bacillati</taxon>
        <taxon>Bacillota</taxon>
        <taxon>Bacilli</taxon>
        <taxon>Lactobacillales</taxon>
        <taxon>Lactobacillaceae</taxon>
        <taxon>Schleiferilactobacillus</taxon>
    </lineage>
</organism>
<sequence length="476" mass="51652">MNQALLTDLYEFSMANGYYAALPHEDEAVFDVFYRTVPDHGSFVVAAGLQQVVEALRSFHFAPADIDYLRSLKLYSEDFLHYLATLHLAVTVTALPEGTPVFPREPLLTVQGPLIQVQLLETLLLNIVNHQSLIATKARRITAAAEGRPVMEFGARRAQGPDAATYGARAAVIGGCASTSNVLAAQQFHIPAAGTMAHSWIESFPDELTAFRAWAKIYPDNSALLVDTYDVLASGVPNAITVFKELRAAGHQPVGIRIDSGDIAELAKQSRRLLDDAGFPEAKITASNALDESIIQSLLKEGAPLDNFGIGEKLITSASSPVLSGVYKLAALKSNGQWQPKIKVSATREKTTLPGRKQVYRLYRSGSRHAFADIIALADESLTATITAYNADPQATRSRVTLHDFTAVPLLSPVLTPTETTAVPTDVFAIQKHLRAALAELPAATQRLVNPDLYPVYLTPQLAELQQQLIDAHHEA</sequence>
<dbReference type="CDD" id="cd01570">
    <property type="entry name" value="NAPRTase_A"/>
    <property type="match status" value="1"/>
</dbReference>
<evidence type="ECO:0000313" key="14">
    <source>
        <dbReference type="Proteomes" id="UP000030647"/>
    </source>
</evidence>
<dbReference type="NCBIfam" id="TIGR01513">
    <property type="entry name" value="NAPRTase_put"/>
    <property type="match status" value="1"/>
</dbReference>
<feature type="domain" description="Nicotinate phosphoribosyltransferase C-terminal" evidence="12">
    <location>
        <begin position="356"/>
        <end position="465"/>
    </location>
</feature>
<evidence type="ECO:0000256" key="1">
    <source>
        <dbReference type="ARBA" id="ARBA00004952"/>
    </source>
</evidence>
<evidence type="ECO:0000256" key="5">
    <source>
        <dbReference type="ARBA" id="ARBA00022598"/>
    </source>
</evidence>
<feature type="domain" description="Nicotinate phosphoribosyltransferase N-terminal" evidence="11">
    <location>
        <begin position="5"/>
        <end position="129"/>
    </location>
</feature>
<dbReference type="Proteomes" id="UP000030647">
    <property type="component" value="Unassembled WGS sequence"/>
</dbReference>
<dbReference type="UniPathway" id="UPA00253">
    <property type="reaction ID" value="UER00457"/>
</dbReference>
<dbReference type="FunFam" id="3.20.20.70:FF:000076">
    <property type="entry name" value="Nicotinate phosphoribosyltransferase"/>
    <property type="match status" value="1"/>
</dbReference>
<dbReference type="AlphaFoldDB" id="U4TWT2"/>
<dbReference type="Pfam" id="PF17956">
    <property type="entry name" value="NAPRTase_C"/>
    <property type="match status" value="1"/>
</dbReference>
<dbReference type="Pfam" id="PF17767">
    <property type="entry name" value="NAPRTase_N"/>
    <property type="match status" value="1"/>
</dbReference>
<dbReference type="SUPFAM" id="SSF54675">
    <property type="entry name" value="Nicotinate/Quinolinate PRTase N-terminal domain-like"/>
    <property type="match status" value="1"/>
</dbReference>
<keyword evidence="7 9" id="KW-0808">Transferase</keyword>
<dbReference type="SUPFAM" id="SSF51690">
    <property type="entry name" value="Nicotinate/Quinolinate PRTase C-terminal domain-like"/>
    <property type="match status" value="1"/>
</dbReference>
<comment type="similarity">
    <text evidence="2 9">Belongs to the NAPRTase family.</text>
</comment>
<evidence type="ECO:0000256" key="8">
    <source>
        <dbReference type="ARBA" id="ARBA00048668"/>
    </source>
</evidence>
<comment type="function">
    <text evidence="9">Catalyzes the first step in the biosynthesis of NAD from nicotinic acid, the ATP-dependent synthesis of beta-nicotinate D-ribonucleotide from nicotinate and 5-phospho-D-ribose 1-phosphate.</text>
</comment>
<dbReference type="GO" id="GO:0047280">
    <property type="term" value="F:nicotinamide phosphoribosyltransferase activity"/>
    <property type="evidence" value="ECO:0007669"/>
    <property type="project" value="UniProtKB-ARBA"/>
</dbReference>
<dbReference type="GO" id="GO:0004516">
    <property type="term" value="F:nicotinate phosphoribosyltransferase activity"/>
    <property type="evidence" value="ECO:0007669"/>
    <property type="project" value="UniProtKB-UniRule"/>
</dbReference>
<dbReference type="eggNOG" id="COG1488">
    <property type="taxonomic scope" value="Bacteria"/>
</dbReference>
<evidence type="ECO:0000256" key="6">
    <source>
        <dbReference type="ARBA" id="ARBA00022642"/>
    </source>
</evidence>
<evidence type="ECO:0000256" key="4">
    <source>
        <dbReference type="ARBA" id="ARBA00022553"/>
    </source>
</evidence>
<dbReference type="GO" id="GO:0034355">
    <property type="term" value="P:NAD+ biosynthetic process via the salvage pathway"/>
    <property type="evidence" value="ECO:0007669"/>
    <property type="project" value="TreeGrafter"/>
</dbReference>
<reference evidence="14" key="1">
    <citation type="journal article" date="2013" name="Genome Announc.">
        <title>Whole-Genome Sequencing of Lactobacillus shenzhenensis Strain LY-73T.</title>
        <authorList>
            <person name="Lin Z."/>
            <person name="Liu Z."/>
            <person name="Yang R."/>
            <person name="Zou Y."/>
            <person name="Wan D."/>
            <person name="Chen J."/>
            <person name="Guo M."/>
            <person name="Zhao J."/>
            <person name="Fang C."/>
            <person name="Yang R."/>
            <person name="Liu F."/>
        </authorList>
    </citation>
    <scope>NUCLEOTIDE SEQUENCE [LARGE SCALE GENOMIC DNA]</scope>
    <source>
        <strain evidence="14">LY-73</strain>
    </source>
</reference>
<dbReference type="STRING" id="1231336.L248_1380"/>
<dbReference type="NCBIfam" id="NF006695">
    <property type="entry name" value="PRK09243.1-2"/>
    <property type="match status" value="1"/>
</dbReference>
<comment type="PTM">
    <text evidence="9">Transiently phosphorylated on a His residue during the reaction cycle. Phosphorylation strongly increases the affinity for substrates and increases the rate of nicotinate D-ribonucleotide production. Dephosphorylation regenerates the low-affinity form of the enzyme, leading to product release.</text>
</comment>
<dbReference type="InterPro" id="IPR041525">
    <property type="entry name" value="N/Namide_PRibTrfase"/>
</dbReference>
<name>U4TWT2_9LACO</name>
<dbReference type="PANTHER" id="PTHR11098">
    <property type="entry name" value="NICOTINATE PHOSPHORIBOSYLTRANSFERASE"/>
    <property type="match status" value="1"/>
</dbReference>
<dbReference type="InterPro" id="IPR036068">
    <property type="entry name" value="Nicotinate_pribotase-like_C"/>
</dbReference>
<dbReference type="InterPro" id="IPR007229">
    <property type="entry name" value="Nic_PRibTrfase-Fam"/>
</dbReference>
<keyword evidence="6 9" id="KW-0662">Pyridine nucleotide biosynthesis</keyword>
<evidence type="ECO:0000259" key="11">
    <source>
        <dbReference type="Pfam" id="PF17767"/>
    </source>
</evidence>
<dbReference type="InterPro" id="IPR040727">
    <property type="entry name" value="NAPRTase_N"/>
</dbReference>